<dbReference type="Proteomes" id="UP000887579">
    <property type="component" value="Unplaced"/>
</dbReference>
<name>A0AC34F776_9BILA</name>
<evidence type="ECO:0000313" key="1">
    <source>
        <dbReference type="Proteomes" id="UP000887579"/>
    </source>
</evidence>
<reference evidence="2" key="1">
    <citation type="submission" date="2022-11" db="UniProtKB">
        <authorList>
            <consortium name="WormBaseParasite"/>
        </authorList>
    </citation>
    <scope>IDENTIFICATION</scope>
</reference>
<proteinExistence type="predicted"/>
<organism evidence="1 2">
    <name type="scientific">Panagrolaimus sp. ES5</name>
    <dbReference type="NCBI Taxonomy" id="591445"/>
    <lineage>
        <taxon>Eukaryota</taxon>
        <taxon>Metazoa</taxon>
        <taxon>Ecdysozoa</taxon>
        <taxon>Nematoda</taxon>
        <taxon>Chromadorea</taxon>
        <taxon>Rhabditida</taxon>
        <taxon>Tylenchina</taxon>
        <taxon>Panagrolaimomorpha</taxon>
        <taxon>Panagrolaimoidea</taxon>
        <taxon>Panagrolaimidae</taxon>
        <taxon>Panagrolaimus</taxon>
    </lineage>
</organism>
<evidence type="ECO:0000313" key="2">
    <source>
        <dbReference type="WBParaSite" id="ES5_v2.g12885.t1"/>
    </source>
</evidence>
<dbReference type="WBParaSite" id="ES5_v2.g12885.t1">
    <property type="protein sequence ID" value="ES5_v2.g12885.t1"/>
    <property type="gene ID" value="ES5_v2.g12885"/>
</dbReference>
<sequence>IYLPTYTLIVLSWVAFWMDTRALTFQYGNIVRSLPRTSVVKAVDIWMFSCVALLELAIVAYNDKLEDQKQRTRKMSTIGNMLIRASLPGMDKGLKDSRRGAVFGEQGTRDLCRKLAASDLDIPDPDMAQIFDEGKMPTMIPSTSFQKIRKRKPASELGAKIDRIASITFPMVCFLPYFSKQYFYL</sequence>
<accession>A0AC34F776</accession>
<protein>
    <submittedName>
        <fullName evidence="2">Neurotransmitter-gated ion-channel transmembrane domain-containing protein</fullName>
    </submittedName>
</protein>